<proteinExistence type="predicted"/>
<comment type="caution">
    <text evidence="3">The sequence shown here is derived from an EMBL/GenBank/DDBJ whole genome shotgun (WGS) entry which is preliminary data.</text>
</comment>
<feature type="transmembrane region" description="Helical" evidence="2">
    <location>
        <begin position="280"/>
        <end position="303"/>
    </location>
</feature>
<evidence type="ECO:0000313" key="4">
    <source>
        <dbReference type="Proteomes" id="UP001595617"/>
    </source>
</evidence>
<evidence type="ECO:0000313" key="3">
    <source>
        <dbReference type="EMBL" id="MFC3852526.1"/>
    </source>
</evidence>
<accession>A0ABV7ZYU6</accession>
<organism evidence="3 4">
    <name type="scientific">Saccharospirillum mangrovi</name>
    <dbReference type="NCBI Taxonomy" id="2161747"/>
    <lineage>
        <taxon>Bacteria</taxon>
        <taxon>Pseudomonadati</taxon>
        <taxon>Pseudomonadota</taxon>
        <taxon>Gammaproteobacteria</taxon>
        <taxon>Oceanospirillales</taxon>
        <taxon>Saccharospirillaceae</taxon>
        <taxon>Saccharospirillum</taxon>
    </lineage>
</organism>
<dbReference type="Proteomes" id="UP001595617">
    <property type="component" value="Unassembled WGS sequence"/>
</dbReference>
<feature type="transmembrane region" description="Helical" evidence="2">
    <location>
        <begin position="401"/>
        <end position="424"/>
    </location>
</feature>
<evidence type="ECO:0000256" key="2">
    <source>
        <dbReference type="SAM" id="Phobius"/>
    </source>
</evidence>
<keyword evidence="2" id="KW-1133">Transmembrane helix</keyword>
<feature type="transmembrane region" description="Helical" evidence="2">
    <location>
        <begin position="12"/>
        <end position="32"/>
    </location>
</feature>
<reference evidence="4" key="1">
    <citation type="journal article" date="2019" name="Int. J. Syst. Evol. Microbiol.">
        <title>The Global Catalogue of Microorganisms (GCM) 10K type strain sequencing project: providing services to taxonomists for standard genome sequencing and annotation.</title>
        <authorList>
            <consortium name="The Broad Institute Genomics Platform"/>
            <consortium name="The Broad Institute Genome Sequencing Center for Infectious Disease"/>
            <person name="Wu L."/>
            <person name="Ma J."/>
        </authorList>
    </citation>
    <scope>NUCLEOTIDE SEQUENCE [LARGE SCALE GENOMIC DNA]</scope>
    <source>
        <strain evidence="4">IBRC 10765</strain>
    </source>
</reference>
<keyword evidence="1" id="KW-0175">Coiled coil</keyword>
<feature type="coiled-coil region" evidence="1">
    <location>
        <begin position="151"/>
        <end position="182"/>
    </location>
</feature>
<evidence type="ECO:0000256" key="1">
    <source>
        <dbReference type="SAM" id="Coils"/>
    </source>
</evidence>
<name>A0ABV7ZYU6_9GAMM</name>
<feature type="transmembrane region" description="Helical" evidence="2">
    <location>
        <begin position="368"/>
        <end position="389"/>
    </location>
</feature>
<keyword evidence="4" id="KW-1185">Reference proteome</keyword>
<dbReference type="EMBL" id="JBHRYR010000002">
    <property type="protein sequence ID" value="MFC3852526.1"/>
    <property type="molecule type" value="Genomic_DNA"/>
</dbReference>
<keyword evidence="2" id="KW-0812">Transmembrane</keyword>
<feature type="transmembrane region" description="Helical" evidence="2">
    <location>
        <begin position="329"/>
        <end position="348"/>
    </location>
</feature>
<gene>
    <name evidence="3" type="ORF">ACFOOG_06735</name>
</gene>
<protein>
    <submittedName>
        <fullName evidence="3">Uncharacterized protein</fullName>
    </submittedName>
</protein>
<keyword evidence="2" id="KW-0472">Membrane</keyword>
<feature type="transmembrane region" description="Helical" evidence="2">
    <location>
        <begin position="243"/>
        <end position="268"/>
    </location>
</feature>
<sequence length="469" mass="52624">MADQLTWLIWPQSAWLSLLTWLVVLIVVASWVRSVAVTALQQVFRVLRHALARVTWRLQAAAQTMAQHNDKVLIMISRSYLERDIKRQAVHLQYALENDLAQIEPMSIEVRRLIEKMQEDYAATQEQTPELPEWLRAAEAMANAPATQSGNRTLQHLLQQLLERIQQESRQVRQEYRQAIADRHAVLNQFLPFWRRLLHMQGDIGQGVRRIEQRAERLEHLLEQFDRLSAGTSRALRPAVGSILVHFTTALLITAGLLMFGLVSYWVIAPAVVVLIPVATYEWGIVSVVALLLGQVMTGLVLLENVQATRLLRGLGATDAILAKNLRRMAFVGLLIWSLINALLALVGMNYPPISDALVVGTVENPQVALGARVLLALMIPWVLTLIVIPLEPLLNGLRLMLGTSVVGGLLLLAWVMRLGLLLLRIVERFVLGLYDLVCAPLNPLVQAWQQRKQSQKTAETHADAPSDT</sequence>
<dbReference type="RefSeq" id="WP_380694740.1">
    <property type="nucleotide sequence ID" value="NZ_JBHRYR010000002.1"/>
</dbReference>